<accession>A0A9N8E0Z9</accession>
<sequence>MCKPLDDPQCATGTPNAALLTQQQEASATAATATTTGRNRTRKVRFGVSNIVQVARIGEDEDEKQSVWYNRQDFCLIRQEIGQVVEARAAKDWRCKDEDFYCVRGLEFLKLDEHTPSRKERRLCFAKNVMIFQCMSKNASCSSKKKSKGREQALAAYCARLSNEARSRARRWGVFDEEEARQVFYECRLIYHLNGKEFRMFAPTCSLQASMFQRSSRHDDDDDDDCDSVDSDDGELAIAPLYDVFSFDSLIRVISTVTTLVTS</sequence>
<comment type="caution">
    <text evidence="1">The sequence shown here is derived from an EMBL/GenBank/DDBJ whole genome shotgun (WGS) entry which is preliminary data.</text>
</comment>
<reference evidence="1" key="1">
    <citation type="submission" date="2020-06" db="EMBL/GenBank/DDBJ databases">
        <authorList>
            <consortium name="Plant Systems Biology data submission"/>
        </authorList>
    </citation>
    <scope>NUCLEOTIDE SEQUENCE</scope>
    <source>
        <strain evidence="1">D6</strain>
    </source>
</reference>
<name>A0A9N8E0Z9_9STRA</name>
<proteinExistence type="predicted"/>
<dbReference type="Proteomes" id="UP001153069">
    <property type="component" value="Unassembled WGS sequence"/>
</dbReference>
<evidence type="ECO:0000313" key="2">
    <source>
        <dbReference type="Proteomes" id="UP001153069"/>
    </source>
</evidence>
<dbReference type="AlphaFoldDB" id="A0A9N8E0Z9"/>
<dbReference type="EMBL" id="CAICTM010000426">
    <property type="protein sequence ID" value="CAB9510245.1"/>
    <property type="molecule type" value="Genomic_DNA"/>
</dbReference>
<gene>
    <name evidence="1" type="ORF">SEMRO_427_G140730.1</name>
</gene>
<keyword evidence="2" id="KW-1185">Reference proteome</keyword>
<evidence type="ECO:0000313" key="1">
    <source>
        <dbReference type="EMBL" id="CAB9510245.1"/>
    </source>
</evidence>
<protein>
    <submittedName>
        <fullName evidence="1">Uncharacterized protein</fullName>
    </submittedName>
</protein>
<organism evidence="1 2">
    <name type="scientific">Seminavis robusta</name>
    <dbReference type="NCBI Taxonomy" id="568900"/>
    <lineage>
        <taxon>Eukaryota</taxon>
        <taxon>Sar</taxon>
        <taxon>Stramenopiles</taxon>
        <taxon>Ochrophyta</taxon>
        <taxon>Bacillariophyta</taxon>
        <taxon>Bacillariophyceae</taxon>
        <taxon>Bacillariophycidae</taxon>
        <taxon>Naviculales</taxon>
        <taxon>Naviculaceae</taxon>
        <taxon>Seminavis</taxon>
    </lineage>
</organism>